<evidence type="ECO:0000256" key="5">
    <source>
        <dbReference type="SAM" id="MobiDB-lite"/>
    </source>
</evidence>
<dbReference type="SUPFAM" id="SSF46626">
    <property type="entry name" value="Cytochrome c"/>
    <property type="match status" value="2"/>
</dbReference>
<gene>
    <name evidence="8" type="ORF">IFO68_08450</name>
</gene>
<organism evidence="8 9">
    <name type="scientific">Photobacterium arenosum</name>
    <dbReference type="NCBI Taxonomy" id="2774143"/>
    <lineage>
        <taxon>Bacteria</taxon>
        <taxon>Pseudomonadati</taxon>
        <taxon>Pseudomonadota</taxon>
        <taxon>Gammaproteobacteria</taxon>
        <taxon>Vibrionales</taxon>
        <taxon>Vibrionaceae</taxon>
        <taxon>Photobacterium</taxon>
    </lineage>
</organism>
<dbReference type="EMBL" id="JACYTP010000004">
    <property type="protein sequence ID" value="MBD8512719.1"/>
    <property type="molecule type" value="Genomic_DNA"/>
</dbReference>
<keyword evidence="3 4" id="KW-0408">Iron</keyword>
<evidence type="ECO:0000256" key="2">
    <source>
        <dbReference type="ARBA" id="ARBA00022723"/>
    </source>
</evidence>
<dbReference type="Gene3D" id="1.10.760.10">
    <property type="entry name" value="Cytochrome c-like domain"/>
    <property type="match status" value="2"/>
</dbReference>
<evidence type="ECO:0000256" key="4">
    <source>
        <dbReference type="PROSITE-ProRule" id="PRU00433"/>
    </source>
</evidence>
<evidence type="ECO:0000259" key="7">
    <source>
        <dbReference type="PROSITE" id="PS51007"/>
    </source>
</evidence>
<dbReference type="RefSeq" id="WP_192015493.1">
    <property type="nucleotide sequence ID" value="NZ_JACYTP010000004.1"/>
</dbReference>
<feature type="domain" description="Cytochrome c" evidence="7">
    <location>
        <begin position="60"/>
        <end position="160"/>
    </location>
</feature>
<dbReference type="InterPro" id="IPR009056">
    <property type="entry name" value="Cyt_c-like_dom"/>
</dbReference>
<dbReference type="InterPro" id="IPR036909">
    <property type="entry name" value="Cyt_c-like_dom_sf"/>
</dbReference>
<keyword evidence="6" id="KW-0732">Signal</keyword>
<dbReference type="Proteomes" id="UP000649768">
    <property type="component" value="Unassembled WGS sequence"/>
</dbReference>
<feature type="signal peptide" evidence="6">
    <location>
        <begin position="1"/>
        <end position="18"/>
    </location>
</feature>
<evidence type="ECO:0000256" key="1">
    <source>
        <dbReference type="ARBA" id="ARBA00022617"/>
    </source>
</evidence>
<sequence length="313" mass="34640">MKTLMLFTVCLMSSAVSATTEYEQEYVHLGEVEPGKRLPEGENYHALPDWNNLPEAHFGEAVKKGYTLFTDTQSLKEQGVIKGGLNCVNCHLNAGRLAGGAPLWAAYVAYPAYRSKNDRVNTFEDRLQGCFRYSMNGGDKVPALDSDEIRALTAYSYWLATNAPVNSQLPGRGYFSADKPAQAPDFARGKAVYQEQCAFCHAQNGEGRKAEGRYVFPPLWGEDSYNWGAGMHQINTAAAFIKTNMPLGMGNTLTDQQAWDVALYINSQNRPQDPRFTGNVKETAEKYHAHQGMYGKPSPADKHILGDPAQQPK</sequence>
<reference evidence="8 9" key="1">
    <citation type="submission" date="2020-09" db="EMBL/GenBank/DDBJ databases">
        <title>Photobacterium sp. CAU 1568 isolated from sand of Sido Beach.</title>
        <authorList>
            <person name="Kim W."/>
        </authorList>
    </citation>
    <scope>NUCLEOTIDE SEQUENCE [LARGE SCALE GENOMIC DNA]</scope>
    <source>
        <strain evidence="8 9">CAU 1568</strain>
    </source>
</reference>
<keyword evidence="9" id="KW-1185">Reference proteome</keyword>
<protein>
    <submittedName>
        <fullName evidence="8">C-type cytochrome</fullName>
    </submittedName>
</protein>
<evidence type="ECO:0000313" key="9">
    <source>
        <dbReference type="Proteomes" id="UP000649768"/>
    </source>
</evidence>
<comment type="caution">
    <text evidence="8">The sequence shown here is derived from an EMBL/GenBank/DDBJ whole genome shotgun (WGS) entry which is preliminary data.</text>
</comment>
<dbReference type="PANTHER" id="PTHR35008">
    <property type="entry name" value="BLL4482 PROTEIN-RELATED"/>
    <property type="match status" value="1"/>
</dbReference>
<accession>A0ABR9BKK7</accession>
<dbReference type="PROSITE" id="PS51007">
    <property type="entry name" value="CYTC"/>
    <property type="match status" value="2"/>
</dbReference>
<evidence type="ECO:0000256" key="3">
    <source>
        <dbReference type="ARBA" id="ARBA00023004"/>
    </source>
</evidence>
<keyword evidence="2 4" id="KW-0479">Metal-binding</keyword>
<name>A0ABR9BKK7_9GAMM</name>
<dbReference type="InterPro" id="IPR051459">
    <property type="entry name" value="Cytochrome_c-type_DH"/>
</dbReference>
<feature type="chain" id="PRO_5046508158" evidence="6">
    <location>
        <begin position="19"/>
        <end position="313"/>
    </location>
</feature>
<feature type="region of interest" description="Disordered" evidence="5">
    <location>
        <begin position="287"/>
        <end position="313"/>
    </location>
</feature>
<evidence type="ECO:0000256" key="6">
    <source>
        <dbReference type="SAM" id="SignalP"/>
    </source>
</evidence>
<dbReference type="Pfam" id="PF13442">
    <property type="entry name" value="Cytochrome_CBB3"/>
    <property type="match status" value="1"/>
</dbReference>
<feature type="domain" description="Cytochrome c" evidence="7">
    <location>
        <begin position="184"/>
        <end position="269"/>
    </location>
</feature>
<evidence type="ECO:0000313" key="8">
    <source>
        <dbReference type="EMBL" id="MBD8512719.1"/>
    </source>
</evidence>
<keyword evidence="1 4" id="KW-0349">Heme</keyword>
<dbReference type="PANTHER" id="PTHR35008:SF9">
    <property type="entry name" value="CYTOCHROME C DOMAIN-CONTAINING PROTEIN"/>
    <property type="match status" value="1"/>
</dbReference>
<proteinExistence type="predicted"/>
<dbReference type="Pfam" id="PF21342">
    <property type="entry name" value="SoxA-TsdA_cyt-c"/>
    <property type="match status" value="1"/>
</dbReference>